<organism evidence="3">
    <name type="scientific">Microvirga ossetica</name>
    <dbReference type="NCBI Taxonomy" id="1882682"/>
    <lineage>
        <taxon>Bacteria</taxon>
        <taxon>Pseudomonadati</taxon>
        <taxon>Pseudomonadota</taxon>
        <taxon>Alphaproteobacteria</taxon>
        <taxon>Hyphomicrobiales</taxon>
        <taxon>Methylobacteriaceae</taxon>
        <taxon>Microvirga</taxon>
    </lineage>
</organism>
<protein>
    <recommendedName>
        <fullName evidence="2">DUF4174 domain-containing protein</fullName>
    </recommendedName>
</protein>
<sequence>MMDSITPAKAEHDPLARYRWTARVLVVLAADPESPDLAEQKRQIESLKDGAAERELVVVQPPAGSAEATALRTWLGLSSEPFQAVLVGKDGGVKLRAAKPIMAPELVATIDAMPMRQDEMRRRTRSP</sequence>
<dbReference type="AlphaFoldDB" id="A0A1B2EXR7"/>
<evidence type="ECO:0000259" key="2">
    <source>
        <dbReference type="Pfam" id="PF13778"/>
    </source>
</evidence>
<dbReference type="Pfam" id="PF13778">
    <property type="entry name" value="DUF4174"/>
    <property type="match status" value="1"/>
</dbReference>
<reference evidence="3" key="1">
    <citation type="submission" date="2016-07" db="EMBL/GenBank/DDBJ databases">
        <title>Microvirga ossetica sp. nov. a new species of rhizobia isolated from root nodules of the legume species Vicia alpestris Steven originated from North Ossetia region in the Caucasus.</title>
        <authorList>
            <person name="Safronova V.I."/>
            <person name="Kuznetsova I.G."/>
            <person name="Sazanova A.L."/>
            <person name="Belimov A."/>
            <person name="Andronov E."/>
            <person name="Osledkin Y.S."/>
            <person name="Onishchuk O.P."/>
            <person name="Kurchak O.N."/>
            <person name="Shaposhnikov A.I."/>
            <person name="Willems A."/>
            <person name="Tikhonovich I.A."/>
        </authorList>
    </citation>
    <scope>NUCLEOTIDE SEQUENCE [LARGE SCALE GENOMIC DNA]</scope>
    <source>
        <strain evidence="3">V5/3M</strain>
        <plasmid evidence="3">unnamed2</plasmid>
    </source>
</reference>
<keyword evidence="3" id="KW-0614">Plasmid</keyword>
<evidence type="ECO:0000313" key="3">
    <source>
        <dbReference type="EMBL" id="ANY84780.1"/>
    </source>
</evidence>
<keyword evidence="1" id="KW-0732">Signal</keyword>
<feature type="domain" description="DUF4174" evidence="2">
    <location>
        <begin position="14"/>
        <end position="119"/>
    </location>
</feature>
<dbReference type="InterPro" id="IPR025232">
    <property type="entry name" value="DUF4174"/>
</dbReference>
<dbReference type="RefSeq" id="WP_237050726.1">
    <property type="nucleotide sequence ID" value="NZ_CP016619.1"/>
</dbReference>
<geneLocation type="plasmid" evidence="3">
    <name>unnamed2</name>
</geneLocation>
<evidence type="ECO:0000256" key="1">
    <source>
        <dbReference type="ARBA" id="ARBA00022729"/>
    </source>
</evidence>
<gene>
    <name evidence="3" type="ORF">BB934_38385</name>
</gene>
<proteinExistence type="predicted"/>
<name>A0A1B2EXR7_9HYPH</name>
<dbReference type="KEGG" id="moc:BB934_38385"/>
<accession>A0A1B2EXR7</accession>
<dbReference type="EMBL" id="CP016619">
    <property type="protein sequence ID" value="ANY84780.1"/>
    <property type="molecule type" value="Genomic_DNA"/>
</dbReference>